<evidence type="ECO:0000313" key="4">
    <source>
        <dbReference type="Proteomes" id="UP000466694"/>
    </source>
</evidence>
<evidence type="ECO:0000313" key="3">
    <source>
        <dbReference type="Proteomes" id="UP000220353"/>
    </source>
</evidence>
<accession>A0A2A6M0C7</accession>
<reference evidence="1" key="3">
    <citation type="submission" date="2019-10" db="EMBL/GenBank/DDBJ databases">
        <authorList>
            <person name="Sugawara M."/>
            <person name="Epstein B."/>
            <person name="Badgley B."/>
            <person name="Unno T."/>
            <person name="Xu L."/>
            <person name="Reese J."/>
            <person name="Gyaneshwar P."/>
            <person name="Denny R."/>
            <person name="Mudege J."/>
            <person name="Bharti A."/>
            <person name="Farmer A."/>
            <person name="May G."/>
            <person name="Woodward J."/>
            <person name="Medigue C."/>
            <person name="Vallenet D."/>
            <person name="Lajus A."/>
            <person name="Rouy Z."/>
            <person name="Martinez-Vaz B."/>
            <person name="Tiffin P."/>
            <person name="Young N."/>
            <person name="Sadowsky M."/>
        </authorList>
    </citation>
    <scope>NUCLEOTIDE SEQUENCE</scope>
    <source>
        <strain evidence="1">USDA205</strain>
    </source>
</reference>
<protein>
    <submittedName>
        <fullName evidence="2">Uncharacterized protein</fullName>
    </submittedName>
</protein>
<reference evidence="2 3" key="2">
    <citation type="submission" date="2017-09" db="EMBL/GenBank/DDBJ databases">
        <title>Comparative genomics of rhizobia isolated from Phaseolus vulgaris in China.</title>
        <authorList>
            <person name="Tong W."/>
        </authorList>
    </citation>
    <scope>NUCLEOTIDE SEQUENCE [LARGE SCALE GENOMIC DNA]</scope>
    <source>
        <strain evidence="2 3">PCH1</strain>
    </source>
</reference>
<evidence type="ECO:0000313" key="2">
    <source>
        <dbReference type="EMBL" id="PDT48068.1"/>
    </source>
</evidence>
<dbReference type="EMBL" id="NWTC01000006">
    <property type="protein sequence ID" value="PDT48068.1"/>
    <property type="molecule type" value="Genomic_DNA"/>
</dbReference>
<evidence type="ECO:0000313" key="1">
    <source>
        <dbReference type="EMBL" id="MQX10564.1"/>
    </source>
</evidence>
<organism evidence="2 3">
    <name type="scientific">Rhizobium fredii</name>
    <name type="common">Sinorhizobium fredii</name>
    <dbReference type="NCBI Taxonomy" id="380"/>
    <lineage>
        <taxon>Bacteria</taxon>
        <taxon>Pseudomonadati</taxon>
        <taxon>Pseudomonadota</taxon>
        <taxon>Alphaproteobacteria</taxon>
        <taxon>Hyphomicrobiales</taxon>
        <taxon>Rhizobiaceae</taxon>
        <taxon>Sinorhizobium/Ensifer group</taxon>
        <taxon>Sinorhizobium</taxon>
    </lineage>
</organism>
<sequence length="111" mass="12049">MEDARQDVLKIYRLRPLAEPQDPNWQNAKSQGEVVVVARSSGDARIVASEAELDFREIDAKPAEGVTTDMASAFRSERLSTVIEEGPAPPGSDRGVIAGRITVDNIISTEL</sequence>
<dbReference type="RefSeq" id="WP_037397988.1">
    <property type="nucleotide sequence ID" value="NZ_BJNI01000103.1"/>
</dbReference>
<dbReference type="GeneID" id="48974695"/>
<dbReference type="AlphaFoldDB" id="A0A2A6M0C7"/>
<gene>
    <name evidence="2" type="ORF">CO661_09310</name>
    <name evidence="1" type="ORF">GHK48_20385</name>
</gene>
<comment type="caution">
    <text evidence="2">The sequence shown here is derived from an EMBL/GenBank/DDBJ whole genome shotgun (WGS) entry which is preliminary data.</text>
</comment>
<dbReference type="Proteomes" id="UP000466694">
    <property type="component" value="Unassembled WGS sequence"/>
</dbReference>
<dbReference type="EMBL" id="WISZ01000153">
    <property type="protein sequence ID" value="MQX10564.1"/>
    <property type="molecule type" value="Genomic_DNA"/>
</dbReference>
<name>A0A2A6M0C7_RHIFR</name>
<proteinExistence type="predicted"/>
<reference evidence="1 4" key="1">
    <citation type="journal article" date="2013" name="Genome Biol.">
        <title>Comparative genomics of the core and accessory genomes of 48 Sinorhizobium strains comprising five genospecies.</title>
        <authorList>
            <person name="Sugawara M."/>
            <person name="Epstein B."/>
            <person name="Badgley B.D."/>
            <person name="Unno T."/>
            <person name="Xu L."/>
            <person name="Reese J."/>
            <person name="Gyaneshwar P."/>
            <person name="Denny R."/>
            <person name="Mudge J."/>
            <person name="Bharti A.K."/>
            <person name="Farmer A.D."/>
            <person name="May G.D."/>
            <person name="Woodward J.E."/>
            <person name="Medigue C."/>
            <person name="Vallenet D."/>
            <person name="Lajus A."/>
            <person name="Rouy Z."/>
            <person name="Martinez-Vaz B."/>
            <person name="Tiffin P."/>
            <person name="Young N.D."/>
            <person name="Sadowsky M.J."/>
        </authorList>
    </citation>
    <scope>NUCLEOTIDE SEQUENCE [LARGE SCALE GENOMIC DNA]</scope>
    <source>
        <strain evidence="1 4">USDA205</strain>
    </source>
</reference>
<dbReference type="Proteomes" id="UP000220353">
    <property type="component" value="Unassembled WGS sequence"/>
</dbReference>